<evidence type="ECO:0000313" key="20">
    <source>
        <dbReference type="EnsemblMetazoa" id="ASIC006879-PA"/>
    </source>
</evidence>
<comment type="catalytic activity">
    <reaction evidence="12 13">
        <text>S-adenosyl-L-methionine + H(+) = S-adenosyl 3-(methylsulfanyl)propylamine + CO2</text>
        <dbReference type="Rhea" id="RHEA:15981"/>
        <dbReference type="ChEBI" id="CHEBI:15378"/>
        <dbReference type="ChEBI" id="CHEBI:16526"/>
        <dbReference type="ChEBI" id="CHEBI:57443"/>
        <dbReference type="ChEBI" id="CHEBI:59789"/>
        <dbReference type="EC" id="4.1.1.50"/>
    </reaction>
</comment>
<keyword evidence="9 13" id="KW-0456">Lyase</keyword>
<keyword evidence="7 13" id="KW-0620">Polyamine biosynthesis</keyword>
<proteinExistence type="inferred from homology"/>
<dbReference type="VEuPathDB" id="VectorBase:ASIC006879"/>
<feature type="active site" description="Proton acceptor; for processing activity" evidence="14">
    <location>
        <position position="282"/>
    </location>
</feature>
<evidence type="ECO:0000256" key="7">
    <source>
        <dbReference type="ARBA" id="ARBA00023115"/>
    </source>
</evidence>
<evidence type="ECO:0000256" key="2">
    <source>
        <dbReference type="ARBA" id="ARBA00008466"/>
    </source>
</evidence>
<protein>
    <recommendedName>
        <fullName evidence="13">S-adenosylmethionine decarboxylase proenzyme</fullName>
        <ecNumber evidence="13">4.1.1.50</ecNumber>
    </recommendedName>
</protein>
<comment type="cofactor">
    <cofactor evidence="13">
        <name>pyruvate</name>
        <dbReference type="ChEBI" id="CHEBI:15361"/>
    </cofactor>
    <text evidence="13">Binds 1 pyruvoyl group covalently per subunit.</text>
</comment>
<dbReference type="InterPro" id="IPR001985">
    <property type="entry name" value="S-AdoMet_decarboxylase_euk"/>
</dbReference>
<reference evidence="20" key="2">
    <citation type="submission" date="2020-05" db="UniProtKB">
        <authorList>
            <consortium name="EnsemblMetazoa"/>
        </authorList>
    </citation>
    <scope>IDENTIFICATION</scope>
</reference>
<sequence length="372" mass="42694">MAESEDISNSSSNSSSREDMHFFEGVEKLLEIWFAPNPANKNADLRKIPRPMWDALLKTVRCEIISFTRNDQIDAYVLSESSMFVSKRRWILKTCGTTTPLQCFEPLLRLASEIAGYSEIEDLFYSRKNYKRPELQVSPHRGFEEEVAFLDSFFDDGRAYSLGAINRDCWHLYTLSRGGGGSNKILKRNNHVHQLHHEHDAQMIEASMQPDPDQTIEILMTELDPKVMAIFTKDECSTAKEATQKSGIHRLIPGMIIDDYLFDPCGYSMNGISKNGCYMTIHITPEPEFSYVSFESNVASSDYGELIERVIRTFHPGKFIVTVFANKTSMAANANREIEHLGTIDQWKRRDIQYSRFASYDLTYAQYCKYPS</sequence>
<dbReference type="VEuPathDB" id="VectorBase:ASIS016490"/>
<dbReference type="EC" id="4.1.1.50" evidence="13"/>
<accession>A0A084VNJ2</accession>
<keyword evidence="21" id="KW-1185">Reference proteome</keyword>
<comment type="pathway">
    <text evidence="1 13">Amine and polyamine biosynthesis; S-adenosylmethioninamine biosynthesis; S-adenosylmethioninamine from S-adenosyl-L-methionine: step 1/1.</text>
</comment>
<evidence type="ECO:0000256" key="14">
    <source>
        <dbReference type="PIRSR" id="PIRSR001355-1"/>
    </source>
</evidence>
<evidence type="ECO:0000256" key="18">
    <source>
        <dbReference type="PIRSR" id="PIRSR001355-5"/>
    </source>
</evidence>
<dbReference type="Proteomes" id="UP000030765">
    <property type="component" value="Unassembled WGS sequence"/>
</dbReference>
<dbReference type="GO" id="GO:0006597">
    <property type="term" value="P:spermine biosynthetic process"/>
    <property type="evidence" value="ECO:0007669"/>
    <property type="project" value="InterPro"/>
</dbReference>
<dbReference type="NCBIfam" id="TIGR00535">
    <property type="entry name" value="SAM_DCase"/>
    <property type="match status" value="1"/>
</dbReference>
<dbReference type="PROSITE" id="PS01336">
    <property type="entry name" value="ADOMETDC"/>
    <property type="match status" value="1"/>
</dbReference>
<feature type="active site" description="Proton donor; for catalytic activity" evidence="14">
    <location>
        <position position="95"/>
    </location>
</feature>
<feature type="active site" description="Proton acceptor; for processing activity" evidence="14">
    <location>
        <position position="268"/>
    </location>
</feature>
<keyword evidence="3 13" id="KW-0949">S-adenosyl-L-methionine</keyword>
<keyword evidence="11 13" id="KW-0670">Pyruvate</keyword>
<feature type="binding site" evidence="15">
    <location>
        <position position="262"/>
    </location>
    <ligand>
        <name>substrate</name>
    </ligand>
</feature>
<feature type="site" description="Cleavage (non-hydrolytic); by autolysis" evidence="17">
    <location>
        <begin position="80"/>
        <end position="81"/>
    </location>
</feature>
<evidence type="ECO:0000256" key="15">
    <source>
        <dbReference type="PIRSR" id="PIRSR001355-2"/>
    </source>
</evidence>
<dbReference type="AlphaFoldDB" id="A0A084VNJ2"/>
<dbReference type="UniPathway" id="UPA00331">
    <property type="reaction ID" value="UER00451"/>
</dbReference>
<dbReference type="Pfam" id="PF01536">
    <property type="entry name" value="SAM_decarbox"/>
    <property type="match status" value="1"/>
</dbReference>
<evidence type="ECO:0000256" key="8">
    <source>
        <dbReference type="ARBA" id="ARBA00023145"/>
    </source>
</evidence>
<dbReference type="InterPro" id="IPR048283">
    <property type="entry name" value="AdoMetDC-like"/>
</dbReference>
<feature type="binding site" evidence="15">
    <location>
        <position position="286"/>
    </location>
    <ligand>
        <name>substrate</name>
    </ligand>
</feature>
<evidence type="ECO:0000256" key="9">
    <source>
        <dbReference type="ARBA" id="ARBA00023239"/>
    </source>
</evidence>
<evidence type="ECO:0000256" key="13">
    <source>
        <dbReference type="PIRNR" id="PIRNR001355"/>
    </source>
</evidence>
<evidence type="ECO:0000256" key="3">
    <source>
        <dbReference type="ARBA" id="ARBA00022691"/>
    </source>
</evidence>
<evidence type="ECO:0000256" key="17">
    <source>
        <dbReference type="PIRSR" id="PIRSR001355-4"/>
    </source>
</evidence>
<dbReference type="SUPFAM" id="SSF56276">
    <property type="entry name" value="S-adenosylmethionine decarboxylase"/>
    <property type="match status" value="1"/>
</dbReference>
<dbReference type="GO" id="GO:0004014">
    <property type="term" value="F:adenosylmethionine decarboxylase activity"/>
    <property type="evidence" value="ECO:0007669"/>
    <property type="project" value="UniProtKB-EC"/>
</dbReference>
<dbReference type="Gene3D" id="3.60.90.10">
    <property type="entry name" value="S-adenosylmethionine decarboxylase"/>
    <property type="match status" value="1"/>
</dbReference>
<feature type="binding site" evidence="15">
    <location>
        <position position="23"/>
    </location>
    <ligand>
        <name>substrate</name>
    </ligand>
</feature>
<feature type="chain" id="PRO_5013989374" description="S-adenosylmethionine decarboxylase alpha chain" evidence="18">
    <location>
        <begin position="81"/>
        <end position="372"/>
    </location>
</feature>
<feature type="chain" id="PRO_5013989373" description="S-adenosylmethionine decarboxylase beta chain" evidence="18">
    <location>
        <begin position="1"/>
        <end position="80"/>
    </location>
</feature>
<dbReference type="PIRSF" id="PIRSF001355">
    <property type="entry name" value="S-AdenosylMet_decarboxylase"/>
    <property type="match status" value="1"/>
</dbReference>
<dbReference type="InterPro" id="IPR016067">
    <property type="entry name" value="S-AdoMet_deCO2ase_core"/>
</dbReference>
<dbReference type="GO" id="GO:0008295">
    <property type="term" value="P:spermidine biosynthetic process"/>
    <property type="evidence" value="ECO:0007669"/>
    <property type="project" value="UniProtKB-KW"/>
</dbReference>
<gene>
    <name evidence="19" type="ORF">ZHAS_00006879</name>
</gene>
<dbReference type="STRING" id="74873.A0A084VNJ2"/>
<dbReference type="OrthoDB" id="1068353at2759"/>
<evidence type="ECO:0000256" key="11">
    <source>
        <dbReference type="ARBA" id="ARBA00023317"/>
    </source>
</evidence>
<comment type="similarity">
    <text evidence="2 13">Belongs to the eukaryotic AdoMetDC family.</text>
</comment>
<name>A0A084VNJ2_ANOSI</name>
<keyword evidence="5 17" id="KW-0068">Autocatalytic cleavage</keyword>
<organism evidence="19">
    <name type="scientific">Anopheles sinensis</name>
    <name type="common">Mosquito</name>
    <dbReference type="NCBI Taxonomy" id="74873"/>
    <lineage>
        <taxon>Eukaryota</taxon>
        <taxon>Metazoa</taxon>
        <taxon>Ecdysozoa</taxon>
        <taxon>Arthropoda</taxon>
        <taxon>Hexapoda</taxon>
        <taxon>Insecta</taxon>
        <taxon>Pterygota</taxon>
        <taxon>Neoptera</taxon>
        <taxon>Endopterygota</taxon>
        <taxon>Diptera</taxon>
        <taxon>Nematocera</taxon>
        <taxon>Culicoidea</taxon>
        <taxon>Culicidae</taxon>
        <taxon>Anophelinae</taxon>
        <taxon>Anopheles</taxon>
    </lineage>
</organism>
<evidence type="ECO:0000256" key="4">
    <source>
        <dbReference type="ARBA" id="ARBA00022793"/>
    </source>
</evidence>
<evidence type="ECO:0000256" key="10">
    <source>
        <dbReference type="ARBA" id="ARBA00023270"/>
    </source>
</evidence>
<evidence type="ECO:0000256" key="12">
    <source>
        <dbReference type="ARBA" id="ARBA00048112"/>
    </source>
</evidence>
<dbReference type="PANTHER" id="PTHR11570:SF0">
    <property type="entry name" value="S-ADENOSYLMETHIONINE DECARBOXYLASE PROENZYME"/>
    <property type="match status" value="1"/>
</dbReference>
<evidence type="ECO:0000256" key="6">
    <source>
        <dbReference type="ARBA" id="ARBA00023066"/>
    </source>
</evidence>
<evidence type="ECO:0000256" key="1">
    <source>
        <dbReference type="ARBA" id="ARBA00004911"/>
    </source>
</evidence>
<dbReference type="EMBL" id="KE524984">
    <property type="protein sequence ID" value="KFB39536.1"/>
    <property type="molecule type" value="Genomic_DNA"/>
</dbReference>
<dbReference type="InterPro" id="IPR018166">
    <property type="entry name" value="S-AdoMet_deCO2ase_CS"/>
</dbReference>
<feature type="active site" description="Schiff-base intermediate with substrate; via pyruvic acid" evidence="14">
    <location>
        <position position="81"/>
    </location>
</feature>
<dbReference type="GO" id="GO:0005829">
    <property type="term" value="C:cytosol"/>
    <property type="evidence" value="ECO:0007669"/>
    <property type="project" value="TreeGrafter"/>
</dbReference>
<dbReference type="FunFam" id="3.60.90.10:FF:000018">
    <property type="entry name" value="S-adenosylmethionine decarboxylase proenzyme"/>
    <property type="match status" value="1"/>
</dbReference>
<dbReference type="EMBL" id="ATLV01014759">
    <property type="status" value="NOT_ANNOTATED_CDS"/>
    <property type="molecule type" value="Genomic_DNA"/>
</dbReference>
<evidence type="ECO:0000256" key="16">
    <source>
        <dbReference type="PIRSR" id="PIRSR001355-3"/>
    </source>
</evidence>
<keyword evidence="4 13" id="KW-0210">Decarboxylase</keyword>
<evidence type="ECO:0000313" key="19">
    <source>
        <dbReference type="EMBL" id="KFB39536.1"/>
    </source>
</evidence>
<feature type="binding site" evidence="15">
    <location>
        <position position="80"/>
    </location>
    <ligand>
        <name>substrate</name>
    </ligand>
</feature>
<reference evidence="19 21" key="1">
    <citation type="journal article" date="2014" name="BMC Genomics">
        <title>Genome sequence of Anopheles sinensis provides insight into genetics basis of mosquito competence for malaria parasites.</title>
        <authorList>
            <person name="Zhou D."/>
            <person name="Zhang D."/>
            <person name="Ding G."/>
            <person name="Shi L."/>
            <person name="Hou Q."/>
            <person name="Ye Y."/>
            <person name="Xu Y."/>
            <person name="Zhou H."/>
            <person name="Xiong C."/>
            <person name="Li S."/>
            <person name="Yu J."/>
            <person name="Hong S."/>
            <person name="Yu X."/>
            <person name="Zou P."/>
            <person name="Chen C."/>
            <person name="Chang X."/>
            <person name="Wang W."/>
            <person name="Lv Y."/>
            <person name="Sun Y."/>
            <person name="Ma L."/>
            <person name="Shen B."/>
            <person name="Zhu C."/>
        </authorList>
    </citation>
    <scope>NUCLEOTIDE SEQUENCE [LARGE SCALE GENOMIC DNA]</scope>
</reference>
<dbReference type="PANTHER" id="PTHR11570">
    <property type="entry name" value="S-ADENOSYLMETHIONINE DECARBOXYLASE"/>
    <property type="match status" value="1"/>
</dbReference>
<feature type="modified residue" description="Pyruvic acid (Ser); by autocatalysis" evidence="16">
    <location>
        <position position="81"/>
    </location>
</feature>
<dbReference type="EnsemblMetazoa" id="ASIC006879-RA">
    <property type="protein sequence ID" value="ASIC006879-PA"/>
    <property type="gene ID" value="ASIC006879"/>
</dbReference>
<keyword evidence="8 13" id="KW-0865">Zymogen</keyword>
<keyword evidence="10 13" id="KW-0704">Schiff base</keyword>
<evidence type="ECO:0000313" key="21">
    <source>
        <dbReference type="Proteomes" id="UP000030765"/>
    </source>
</evidence>
<evidence type="ECO:0000256" key="5">
    <source>
        <dbReference type="ARBA" id="ARBA00022813"/>
    </source>
</evidence>
<dbReference type="OMA" id="WFEESSN"/>
<keyword evidence="6 13" id="KW-0745">Spermidine biosynthesis</keyword>